<proteinExistence type="predicted"/>
<sequence>MKNPVKMTIGVSVEGTATVIRVHFFESWADQDSLRGKTVFVPLSISFDSIFDRSFDFTTRHLECQRPENLLKHSSAHKGENKHKSVLSSHSDSQDRTNWQRNDPKTC</sequence>
<protein>
    <submittedName>
        <fullName evidence="2">Uncharacterized protein</fullName>
    </submittedName>
</protein>
<feature type="compositionally biased region" description="Polar residues" evidence="1">
    <location>
        <begin position="86"/>
        <end position="101"/>
    </location>
</feature>
<name>A0ABQ9WVA8_9EUKA</name>
<evidence type="ECO:0000313" key="3">
    <source>
        <dbReference type="Proteomes" id="UP001281761"/>
    </source>
</evidence>
<evidence type="ECO:0000313" key="2">
    <source>
        <dbReference type="EMBL" id="KAK2943433.1"/>
    </source>
</evidence>
<dbReference type="Proteomes" id="UP001281761">
    <property type="component" value="Unassembled WGS sequence"/>
</dbReference>
<reference evidence="2 3" key="1">
    <citation type="journal article" date="2022" name="bioRxiv">
        <title>Genomics of Preaxostyla Flagellates Illuminates Evolutionary Transitions and the Path Towards Mitochondrial Loss.</title>
        <authorList>
            <person name="Novak L.V.F."/>
            <person name="Treitli S.C."/>
            <person name="Pyrih J."/>
            <person name="Halakuc P."/>
            <person name="Pipaliya S.V."/>
            <person name="Vacek V."/>
            <person name="Brzon O."/>
            <person name="Soukal P."/>
            <person name="Eme L."/>
            <person name="Dacks J.B."/>
            <person name="Karnkowska A."/>
            <person name="Elias M."/>
            <person name="Hampl V."/>
        </authorList>
    </citation>
    <scope>NUCLEOTIDE SEQUENCE [LARGE SCALE GENOMIC DNA]</scope>
    <source>
        <strain evidence="2">NAU3</strain>
        <tissue evidence="2">Gut</tissue>
    </source>
</reference>
<evidence type="ECO:0000256" key="1">
    <source>
        <dbReference type="SAM" id="MobiDB-lite"/>
    </source>
</evidence>
<gene>
    <name evidence="2" type="ORF">BLNAU_21660</name>
</gene>
<keyword evidence="3" id="KW-1185">Reference proteome</keyword>
<feature type="region of interest" description="Disordered" evidence="1">
    <location>
        <begin position="68"/>
        <end position="107"/>
    </location>
</feature>
<comment type="caution">
    <text evidence="2">The sequence shown here is derived from an EMBL/GenBank/DDBJ whole genome shotgun (WGS) entry which is preliminary data.</text>
</comment>
<accession>A0ABQ9WVA8</accession>
<organism evidence="2 3">
    <name type="scientific">Blattamonas nauphoetae</name>
    <dbReference type="NCBI Taxonomy" id="2049346"/>
    <lineage>
        <taxon>Eukaryota</taxon>
        <taxon>Metamonada</taxon>
        <taxon>Preaxostyla</taxon>
        <taxon>Oxymonadida</taxon>
        <taxon>Blattamonas</taxon>
    </lineage>
</organism>
<dbReference type="EMBL" id="JARBJD010000347">
    <property type="protein sequence ID" value="KAK2943433.1"/>
    <property type="molecule type" value="Genomic_DNA"/>
</dbReference>
<feature type="compositionally biased region" description="Basic and acidic residues" evidence="1">
    <location>
        <begin position="68"/>
        <end position="83"/>
    </location>
</feature>